<dbReference type="PROSITE" id="PS50048">
    <property type="entry name" value="ZN2_CY6_FUNGAL_2"/>
    <property type="match status" value="1"/>
</dbReference>
<keyword evidence="3" id="KW-0805">Transcription regulation</keyword>
<dbReference type="AlphaFoldDB" id="F0XUR9"/>
<dbReference type="CDD" id="cd00067">
    <property type="entry name" value="GAL4"/>
    <property type="match status" value="1"/>
</dbReference>
<dbReference type="GO" id="GO:0000981">
    <property type="term" value="F:DNA-binding transcription factor activity, RNA polymerase II-specific"/>
    <property type="evidence" value="ECO:0007669"/>
    <property type="project" value="InterPro"/>
</dbReference>
<evidence type="ECO:0000259" key="8">
    <source>
        <dbReference type="PROSITE" id="PS50048"/>
    </source>
</evidence>
<protein>
    <submittedName>
        <fullName evidence="9">C6 zinc finger domain containing protein</fullName>
    </submittedName>
</protein>
<dbReference type="PANTHER" id="PTHR37534:SF10">
    <property type="entry name" value="ZN(II)2CYS6 TRANSCRIPTION FACTOR (EUROFUNG)"/>
    <property type="match status" value="1"/>
</dbReference>
<evidence type="ECO:0000256" key="4">
    <source>
        <dbReference type="ARBA" id="ARBA00023125"/>
    </source>
</evidence>
<dbReference type="OrthoDB" id="5278208at2759"/>
<dbReference type="InterPro" id="IPR021858">
    <property type="entry name" value="Fun_TF"/>
</dbReference>
<organism evidence="10">
    <name type="scientific">Grosmannia clavigera (strain kw1407 / UAMH 11150)</name>
    <name type="common">Blue stain fungus</name>
    <name type="synonym">Graphiocladiella clavigera</name>
    <dbReference type="NCBI Taxonomy" id="655863"/>
    <lineage>
        <taxon>Eukaryota</taxon>
        <taxon>Fungi</taxon>
        <taxon>Dikarya</taxon>
        <taxon>Ascomycota</taxon>
        <taxon>Pezizomycotina</taxon>
        <taxon>Sordariomycetes</taxon>
        <taxon>Sordariomycetidae</taxon>
        <taxon>Ophiostomatales</taxon>
        <taxon>Ophiostomataceae</taxon>
        <taxon>Leptographium</taxon>
    </lineage>
</organism>
<gene>
    <name evidence="9" type="ORF">CMQ_4894</name>
</gene>
<evidence type="ECO:0000256" key="1">
    <source>
        <dbReference type="ARBA" id="ARBA00004123"/>
    </source>
</evidence>
<feature type="compositionally biased region" description="Basic and acidic residues" evidence="7">
    <location>
        <begin position="191"/>
        <end position="200"/>
    </location>
</feature>
<evidence type="ECO:0000256" key="7">
    <source>
        <dbReference type="SAM" id="MobiDB-lite"/>
    </source>
</evidence>
<sequence length="822" mass="90158">MAVGAGAGQSQFQSLGFFTGFPEPVMFNAHKSQRHRRKSTAGLEHVKHRRTRSGCYTCRSRRIKCDESRPMCERCKKGKRDCVYPEPASKQASGGQSKETPSTSRQASPATSHGEDEDDGEQDSKLDTIVDDGEAEEAAGETADSDMEGQARQPMASSGTRQRPLPRRSSTASSLAMQRMMATSATSVPGDWDRDTRNRSETPSQDGKSPSPAYSVCTSGSFTPITLTPVLPDGLGPLALGAFGPGTATGTAAPSGVPVADWSGLPQDIQFYLGYFCENITNFHYCLATDAENFFHAVLPVLAMRNESLLYAVVAFAAYHHMQRDPTANMQKFLFYYDRSVKLLLSFLKRKERHNLGTLLTILQLATIEEYLGDWVNLMGHQRAALEVLTQLFTPETAMSSPTSRAILHWYARFDVFVGLRGGFETALPRAWFAVPTDFYKAQGTSEPDNLGWKMEEWSAKLRLISWEMSVLVARRNGREKQDQLQEAEVQQQKMAFFQEHMRILGALHEWKAGLDVILRDAAENGEKTDQKGQPGQHTLLVTDFQHAQPLGEDDIINPYQVGLLFYPPLFAGTLMTCEWQSIVLMHEMQAAQMATAAGGNPGGGLSGLAEEGLADGAEGLAEDNSSRSSSSSRVAIDSGEQPAAALARLAQLAFGACQIFETVERWPASPPGVVIALQASVAIAALFLPRDSRHRMWIRRKFALIESMGYIFPPTMRTRMAELLQDAACAHWWLPDDEGFSPLLQSIRAFADERSLTAVAAPIENLREIRHVFTKMQLVGNGGGSVPEAGTAGQPDDSSPTGDSDSSFGNMRHDKGKGVRW</sequence>
<feature type="domain" description="Zn(2)-C6 fungal-type" evidence="8">
    <location>
        <begin position="54"/>
        <end position="84"/>
    </location>
</feature>
<evidence type="ECO:0000256" key="2">
    <source>
        <dbReference type="ARBA" id="ARBA00022833"/>
    </source>
</evidence>
<feature type="compositionally biased region" description="Acidic residues" evidence="7">
    <location>
        <begin position="129"/>
        <end position="147"/>
    </location>
</feature>
<dbReference type="RefSeq" id="XP_014168525.1">
    <property type="nucleotide sequence ID" value="XM_014313050.1"/>
</dbReference>
<dbReference type="PROSITE" id="PS00463">
    <property type="entry name" value="ZN2_CY6_FUNGAL_1"/>
    <property type="match status" value="1"/>
</dbReference>
<evidence type="ECO:0000256" key="3">
    <source>
        <dbReference type="ARBA" id="ARBA00023015"/>
    </source>
</evidence>
<keyword evidence="10" id="KW-1185">Reference proteome</keyword>
<feature type="compositionally biased region" description="Polar residues" evidence="7">
    <location>
        <begin position="168"/>
        <end position="187"/>
    </location>
</feature>
<evidence type="ECO:0000256" key="6">
    <source>
        <dbReference type="ARBA" id="ARBA00023242"/>
    </source>
</evidence>
<dbReference type="GO" id="GO:0000976">
    <property type="term" value="F:transcription cis-regulatory region binding"/>
    <property type="evidence" value="ECO:0007669"/>
    <property type="project" value="TreeGrafter"/>
</dbReference>
<dbReference type="Pfam" id="PF11951">
    <property type="entry name" value="Fungal_trans_2"/>
    <property type="match status" value="1"/>
</dbReference>
<evidence type="ECO:0000313" key="9">
    <source>
        <dbReference type="EMBL" id="EFW99042.1"/>
    </source>
</evidence>
<accession>F0XUR9</accession>
<dbReference type="GeneID" id="25978155"/>
<feature type="compositionally biased region" description="Polar residues" evidence="7">
    <location>
        <begin position="90"/>
        <end position="111"/>
    </location>
</feature>
<evidence type="ECO:0000256" key="5">
    <source>
        <dbReference type="ARBA" id="ARBA00023163"/>
    </source>
</evidence>
<dbReference type="GO" id="GO:0045944">
    <property type="term" value="P:positive regulation of transcription by RNA polymerase II"/>
    <property type="evidence" value="ECO:0007669"/>
    <property type="project" value="TreeGrafter"/>
</dbReference>
<dbReference type="Gene3D" id="4.10.240.10">
    <property type="entry name" value="Zn(2)-C6 fungal-type DNA-binding domain"/>
    <property type="match status" value="1"/>
</dbReference>
<keyword evidence="6" id="KW-0539">Nucleus</keyword>
<keyword evidence="4" id="KW-0238">DNA-binding</keyword>
<keyword evidence="5" id="KW-0804">Transcription</keyword>
<proteinExistence type="predicted"/>
<dbReference type="GO" id="GO:0005634">
    <property type="term" value="C:nucleus"/>
    <property type="evidence" value="ECO:0007669"/>
    <property type="project" value="UniProtKB-SubCell"/>
</dbReference>
<keyword evidence="2" id="KW-0862">Zinc</keyword>
<dbReference type="HOGENOM" id="CLU_012945_0_0_1"/>
<reference evidence="9 10" key="1">
    <citation type="journal article" date="2011" name="Proc. Natl. Acad. Sci. U.S.A.">
        <title>Genome and transcriptome analyses of the mountain pine beetle-fungal symbiont Grosmannia clavigera, a lodgepole pine pathogen.</title>
        <authorList>
            <person name="DiGuistini S."/>
            <person name="Wang Y."/>
            <person name="Liao N.Y."/>
            <person name="Taylor G."/>
            <person name="Tanguay P."/>
            <person name="Feau N."/>
            <person name="Henrissat B."/>
            <person name="Chan S.K."/>
            <person name="Hesse-Orce U."/>
            <person name="Alamouti S.M."/>
            <person name="Tsui C.K.M."/>
            <person name="Docking R.T."/>
            <person name="Levasseur A."/>
            <person name="Haridas S."/>
            <person name="Robertson G."/>
            <person name="Birol I."/>
            <person name="Holt R.A."/>
            <person name="Marra M.A."/>
            <person name="Hamelin R.C."/>
            <person name="Hirst M."/>
            <person name="Jones S.J.M."/>
            <person name="Bohlmann J."/>
            <person name="Breuil C."/>
        </authorList>
    </citation>
    <scope>NUCLEOTIDE SEQUENCE [LARGE SCALE GENOMIC DNA]</scope>
    <source>
        <strain evidence="10">kw1407 / UAMH 11150</strain>
    </source>
</reference>
<dbReference type="STRING" id="655863.F0XUR9"/>
<feature type="region of interest" description="Disordered" evidence="7">
    <location>
        <begin position="784"/>
        <end position="822"/>
    </location>
</feature>
<feature type="compositionally biased region" description="Low complexity" evidence="7">
    <location>
        <begin position="796"/>
        <end position="808"/>
    </location>
</feature>
<name>F0XUR9_GROCL</name>
<feature type="region of interest" description="Disordered" evidence="7">
    <location>
        <begin position="76"/>
        <end position="215"/>
    </location>
</feature>
<dbReference type="InterPro" id="IPR036864">
    <property type="entry name" value="Zn2-C6_fun-type_DNA-bd_sf"/>
</dbReference>
<dbReference type="InterPro" id="IPR001138">
    <property type="entry name" value="Zn2Cys6_DnaBD"/>
</dbReference>
<comment type="subcellular location">
    <subcellularLocation>
        <location evidence="1">Nucleus</location>
    </subcellularLocation>
</comment>
<dbReference type="eggNOG" id="ENOG502QW5G">
    <property type="taxonomic scope" value="Eukaryota"/>
</dbReference>
<feature type="compositionally biased region" description="Basic and acidic residues" evidence="7">
    <location>
        <begin position="812"/>
        <end position="822"/>
    </location>
</feature>
<dbReference type="InParanoid" id="F0XUR9"/>
<dbReference type="SUPFAM" id="SSF57701">
    <property type="entry name" value="Zn2/Cys6 DNA-binding domain"/>
    <property type="match status" value="1"/>
</dbReference>
<dbReference type="SMART" id="SM00066">
    <property type="entry name" value="GAL4"/>
    <property type="match status" value="1"/>
</dbReference>
<dbReference type="Pfam" id="PF00172">
    <property type="entry name" value="Zn_clus"/>
    <property type="match status" value="1"/>
</dbReference>
<dbReference type="EMBL" id="GL630006">
    <property type="protein sequence ID" value="EFW99042.1"/>
    <property type="molecule type" value="Genomic_DNA"/>
</dbReference>
<dbReference type="GO" id="GO:0008270">
    <property type="term" value="F:zinc ion binding"/>
    <property type="evidence" value="ECO:0007669"/>
    <property type="project" value="InterPro"/>
</dbReference>
<dbReference type="Proteomes" id="UP000007796">
    <property type="component" value="Unassembled WGS sequence"/>
</dbReference>
<dbReference type="PANTHER" id="PTHR37534">
    <property type="entry name" value="TRANSCRIPTIONAL ACTIVATOR PROTEIN UGA3"/>
    <property type="match status" value="1"/>
</dbReference>
<evidence type="ECO:0000313" key="10">
    <source>
        <dbReference type="Proteomes" id="UP000007796"/>
    </source>
</evidence>